<reference evidence="9" key="1">
    <citation type="submission" date="2022-07" db="EMBL/GenBank/DDBJ databases">
        <title>Fungi with potential for degradation of polypropylene.</title>
        <authorList>
            <person name="Gostincar C."/>
        </authorList>
    </citation>
    <scope>NUCLEOTIDE SEQUENCE</scope>
    <source>
        <strain evidence="9">EXF-13308</strain>
    </source>
</reference>
<evidence type="ECO:0000256" key="4">
    <source>
        <dbReference type="ARBA" id="ARBA00022692"/>
    </source>
</evidence>
<sequence>MASEKSAEERQGPAPVQGQLTEVKDHGLSMLWKRAALLRGVEQHGSEPVPAEEQTDRRYINLSTLWFSMNFNLIAVSTGMAGTLSYGLGLRDCSLVILFFGLLTALSAPYLSHLGAVLGLRQMIHARYAFGLYGTAVPLVLNMATLAGYGIIDCILGGQALSAINPDKLSVNVGIVIVAIINLIIIFFGSRVIHQFDRYAWFPTLVAMLVAVGCGGKHLHKQVDAAPASASSVLSFAALIAGFFLPWSAIASDFTTYFDSRSKKTSIFSPSYIGLVTGAIPLMILGAAIGGAVPNVPSWEDGYNTNDVGGVLGAMLEPAGGFGKFLLVLLALSVLGNVVGSVYALTLNFQALLFLVRLRIPRIFYTIIATAVIIPVSIRVAADFFSSLSNFLGVIGYWPAAFVAVVVLEHLVFRRGRAESYDLSQWETARSLPPGVAALAAAALSFAVVIPGMAQIWYTGPIAQKTGDIGFEMAFAITAVLYVPFRWIETRVLGRV</sequence>
<dbReference type="GO" id="GO:0005886">
    <property type="term" value="C:plasma membrane"/>
    <property type="evidence" value="ECO:0007669"/>
    <property type="project" value="TreeGrafter"/>
</dbReference>
<accession>A0AA38S4B2</accession>
<dbReference type="PANTHER" id="PTHR31806:SF5">
    <property type="entry name" value="PURINE-CYTOSINE PERMEASE FCY21"/>
    <property type="match status" value="1"/>
</dbReference>
<dbReference type="PANTHER" id="PTHR31806">
    <property type="entry name" value="PURINE-CYTOSINE PERMEASE FCY2-RELATED"/>
    <property type="match status" value="1"/>
</dbReference>
<proteinExistence type="inferred from homology"/>
<feature type="transmembrane region" description="Helical" evidence="8">
    <location>
        <begin position="325"/>
        <end position="356"/>
    </location>
</feature>
<protein>
    <submittedName>
        <fullName evidence="9">Proliferating cell nuclear antigen</fullName>
    </submittedName>
</protein>
<keyword evidence="5 8" id="KW-1133">Transmembrane helix</keyword>
<dbReference type="Gene3D" id="1.10.4160.10">
    <property type="entry name" value="Hydantoin permease"/>
    <property type="match status" value="1"/>
</dbReference>
<evidence type="ECO:0000256" key="2">
    <source>
        <dbReference type="ARBA" id="ARBA00008974"/>
    </source>
</evidence>
<feature type="transmembrane region" description="Helical" evidence="8">
    <location>
        <begin position="434"/>
        <end position="457"/>
    </location>
</feature>
<feature type="transmembrane region" description="Helical" evidence="8">
    <location>
        <begin position="130"/>
        <end position="149"/>
    </location>
</feature>
<feature type="transmembrane region" description="Helical" evidence="8">
    <location>
        <begin position="394"/>
        <end position="413"/>
    </location>
</feature>
<dbReference type="InterPro" id="IPR001248">
    <property type="entry name" value="Pur-cyt_permease"/>
</dbReference>
<dbReference type="EMBL" id="JANBVO010000002">
    <property type="protein sequence ID" value="KAJ9156015.1"/>
    <property type="molecule type" value="Genomic_DNA"/>
</dbReference>
<feature type="transmembrane region" description="Helical" evidence="8">
    <location>
        <begin position="65"/>
        <end position="89"/>
    </location>
</feature>
<name>A0AA38S4B2_9PEZI</name>
<evidence type="ECO:0000256" key="1">
    <source>
        <dbReference type="ARBA" id="ARBA00004141"/>
    </source>
</evidence>
<evidence type="ECO:0000256" key="3">
    <source>
        <dbReference type="ARBA" id="ARBA00022448"/>
    </source>
</evidence>
<feature type="transmembrane region" description="Helical" evidence="8">
    <location>
        <begin position="95"/>
        <end position="118"/>
    </location>
</feature>
<dbReference type="InterPro" id="IPR026030">
    <property type="entry name" value="Pur-cyt_permease_Fcy2/21/22"/>
</dbReference>
<dbReference type="AlphaFoldDB" id="A0AA38S4B2"/>
<keyword evidence="4 8" id="KW-0812">Transmembrane</keyword>
<evidence type="ECO:0000256" key="8">
    <source>
        <dbReference type="SAM" id="Phobius"/>
    </source>
</evidence>
<evidence type="ECO:0000256" key="5">
    <source>
        <dbReference type="ARBA" id="ARBA00022989"/>
    </source>
</evidence>
<dbReference type="PIRSF" id="PIRSF002744">
    <property type="entry name" value="Pur-cyt_permease"/>
    <property type="match status" value="1"/>
</dbReference>
<evidence type="ECO:0000313" key="10">
    <source>
        <dbReference type="Proteomes" id="UP001174694"/>
    </source>
</evidence>
<dbReference type="Pfam" id="PF02133">
    <property type="entry name" value="Transp_cyt_pur"/>
    <property type="match status" value="1"/>
</dbReference>
<comment type="caution">
    <text evidence="9">The sequence shown here is derived from an EMBL/GenBank/DDBJ whole genome shotgun (WGS) entry which is preliminary data.</text>
</comment>
<feature type="transmembrane region" description="Helical" evidence="8">
    <location>
        <begin position="232"/>
        <end position="251"/>
    </location>
</feature>
<comment type="subcellular location">
    <subcellularLocation>
        <location evidence="1">Membrane</location>
        <topology evidence="1">Multi-pass membrane protein</topology>
    </subcellularLocation>
</comment>
<organism evidence="9 10">
    <name type="scientific">Pleurostoma richardsiae</name>
    <dbReference type="NCBI Taxonomy" id="41990"/>
    <lineage>
        <taxon>Eukaryota</taxon>
        <taxon>Fungi</taxon>
        <taxon>Dikarya</taxon>
        <taxon>Ascomycota</taxon>
        <taxon>Pezizomycotina</taxon>
        <taxon>Sordariomycetes</taxon>
        <taxon>Sordariomycetidae</taxon>
        <taxon>Calosphaeriales</taxon>
        <taxon>Pleurostomataceae</taxon>
        <taxon>Pleurostoma</taxon>
    </lineage>
</organism>
<feature type="transmembrane region" description="Helical" evidence="8">
    <location>
        <begin position="200"/>
        <end position="220"/>
    </location>
</feature>
<comment type="similarity">
    <text evidence="2 7">Belongs to the purine-cytosine permease (2.A.39) family.</text>
</comment>
<evidence type="ECO:0000256" key="7">
    <source>
        <dbReference type="PIRNR" id="PIRNR002744"/>
    </source>
</evidence>
<keyword evidence="10" id="KW-1185">Reference proteome</keyword>
<dbReference type="GO" id="GO:0022857">
    <property type="term" value="F:transmembrane transporter activity"/>
    <property type="evidence" value="ECO:0007669"/>
    <property type="project" value="InterPro"/>
</dbReference>
<gene>
    <name evidence="9" type="ORF">NKR23_g1478</name>
</gene>
<keyword evidence="6 7" id="KW-0472">Membrane</keyword>
<evidence type="ECO:0000313" key="9">
    <source>
        <dbReference type="EMBL" id="KAJ9156015.1"/>
    </source>
</evidence>
<feature type="transmembrane region" description="Helical" evidence="8">
    <location>
        <begin position="469"/>
        <end position="488"/>
    </location>
</feature>
<keyword evidence="3 7" id="KW-0813">Transport</keyword>
<feature type="transmembrane region" description="Helical" evidence="8">
    <location>
        <begin position="272"/>
        <end position="293"/>
    </location>
</feature>
<feature type="transmembrane region" description="Helical" evidence="8">
    <location>
        <begin position="363"/>
        <end position="382"/>
    </location>
</feature>
<feature type="transmembrane region" description="Helical" evidence="8">
    <location>
        <begin position="169"/>
        <end position="188"/>
    </location>
</feature>
<dbReference type="Proteomes" id="UP001174694">
    <property type="component" value="Unassembled WGS sequence"/>
</dbReference>
<evidence type="ECO:0000256" key="6">
    <source>
        <dbReference type="ARBA" id="ARBA00023136"/>
    </source>
</evidence>